<dbReference type="Proteomes" id="UP000539372">
    <property type="component" value="Unassembled WGS sequence"/>
</dbReference>
<dbReference type="RefSeq" id="WP_169626954.1">
    <property type="nucleotide sequence ID" value="NZ_JABBNT010000006.1"/>
</dbReference>
<evidence type="ECO:0008006" key="3">
    <source>
        <dbReference type="Google" id="ProtNLM"/>
    </source>
</evidence>
<dbReference type="AlphaFoldDB" id="A0A7Y0E3J8"/>
<comment type="caution">
    <text evidence="1">The sequence shown here is derived from an EMBL/GenBank/DDBJ whole genome shotgun (WGS) entry which is preliminary data.</text>
</comment>
<proteinExistence type="predicted"/>
<organism evidence="1 2">
    <name type="scientific">Pacificispira spongiicola</name>
    <dbReference type="NCBI Taxonomy" id="2729598"/>
    <lineage>
        <taxon>Bacteria</taxon>
        <taxon>Pseudomonadati</taxon>
        <taxon>Pseudomonadota</taxon>
        <taxon>Alphaproteobacteria</taxon>
        <taxon>Rhodospirillales</taxon>
        <taxon>Rhodospirillaceae</taxon>
        <taxon>Pacificispira</taxon>
    </lineage>
</organism>
<name>A0A7Y0E3J8_9PROT</name>
<protein>
    <recommendedName>
        <fullName evidence="3">PD-(D/E)XK nuclease superfamily protein</fullName>
    </recommendedName>
</protein>
<sequence length="348" mass="38680">MKALFRLYESDGFANTATVFDLIAGSGREPRQTKALGYVLSKSPALLRALLRISSVARVVKGIVGQKNPKFDQIIVDAEMIGLDNTGKIRADLVVRFLRGHAPVFALVIEAKTAKGSNASDDSIINQVRRYVTPGVLTAVKAFPVVPIALTRTKRILPDIASVTWNDIRLIAHQHAPKDQLVGEFLRFLQRMGNDMQFYEREILSVPAGGTAKAIEETCIHACPDTPSFSYKTPLRIAFREKGGGAMSKLYRVLDIISFDPLDPVARSSVFESSLSNDEKERLAHYLEARDVEFGWGDRGAPFRFYILSTDDIIHLPHSPRPVKNIQGHMYFRLCDVLDSEKPVVQSA</sequence>
<accession>A0A7Y0E3J8</accession>
<keyword evidence="2" id="KW-1185">Reference proteome</keyword>
<gene>
    <name evidence="1" type="ORF">HH303_18855</name>
</gene>
<evidence type="ECO:0000313" key="2">
    <source>
        <dbReference type="Proteomes" id="UP000539372"/>
    </source>
</evidence>
<reference evidence="1 2" key="1">
    <citation type="submission" date="2020-04" db="EMBL/GenBank/DDBJ databases">
        <title>Rhodospirillaceae bacterium KN72 isolated from deep sea.</title>
        <authorList>
            <person name="Zhang D.-C."/>
        </authorList>
    </citation>
    <scope>NUCLEOTIDE SEQUENCE [LARGE SCALE GENOMIC DNA]</scope>
    <source>
        <strain evidence="1 2">KN72</strain>
    </source>
</reference>
<evidence type="ECO:0000313" key="1">
    <source>
        <dbReference type="EMBL" id="NMM46558.1"/>
    </source>
</evidence>
<dbReference type="EMBL" id="JABBNT010000006">
    <property type="protein sequence ID" value="NMM46558.1"/>
    <property type="molecule type" value="Genomic_DNA"/>
</dbReference>